<protein>
    <submittedName>
        <fullName evidence="1">CIC11C00000003133</fullName>
    </submittedName>
</protein>
<reference evidence="1 2" key="1">
    <citation type="submission" date="2016-10" db="EMBL/GenBank/DDBJ databases">
        <authorList>
            <person name="de Groot N.N."/>
        </authorList>
    </citation>
    <scope>NUCLEOTIDE SEQUENCE [LARGE SCALE GENOMIC DNA]</scope>
    <source>
        <strain evidence="1 2">PYCC 4715</strain>
    </source>
</reference>
<gene>
    <name evidence="1" type="ORF">SAMEA4029009_CIC11G00000003133</name>
</gene>
<name>A0A1L0D875_9ASCO</name>
<evidence type="ECO:0000313" key="2">
    <source>
        <dbReference type="Proteomes" id="UP000182259"/>
    </source>
</evidence>
<proteinExistence type="predicted"/>
<sequence>MDNVRTALALCFIAQRNLVLLTNNRISCINQLRSLLEDEYGIDDIIEVDLLHCQGDFYKQVTDQMVKRLQGMQPVLHQIIIWKNLEAVEMDFDRKNSIIRIFNELEQYNTLRTRDRSSDEPFQFGNYMVNKPELFLVILVMKHGRSLPKIHPQIKERFWFSQYCPIQDGHHHSHHHHLHRKRNLGEHSHSMDDVLDGRQKLTTVFANAQIQEYVCSLLVFTRSHRLCSLAPLSTRPTLRALEGIMLLAKALVVLRSASGDVLFVTPEFIKVAFRKIGYWLVDWETNTLFNETSMECDYRKKLELSILTGDWYGSEWETAKDYMEKFSSTKDESTTTGYTNMVVEDVLQSVRPPI</sequence>
<evidence type="ECO:0000313" key="1">
    <source>
        <dbReference type="EMBL" id="SGZ48522.1"/>
    </source>
</evidence>
<organism evidence="1 2">
    <name type="scientific">Sungouiella intermedia</name>
    <dbReference type="NCBI Taxonomy" id="45354"/>
    <lineage>
        <taxon>Eukaryota</taxon>
        <taxon>Fungi</taxon>
        <taxon>Dikarya</taxon>
        <taxon>Ascomycota</taxon>
        <taxon>Saccharomycotina</taxon>
        <taxon>Pichiomycetes</taxon>
        <taxon>Metschnikowiaceae</taxon>
        <taxon>Sungouiella</taxon>
    </lineage>
</organism>
<dbReference type="AlphaFoldDB" id="A0A1L0D875"/>
<dbReference type="Proteomes" id="UP000182259">
    <property type="component" value="Chromosome I"/>
</dbReference>
<accession>A0A1L0D875</accession>
<dbReference type="EMBL" id="LT635764">
    <property type="protein sequence ID" value="SGZ48522.1"/>
    <property type="molecule type" value="Genomic_DNA"/>
</dbReference>